<dbReference type="CDD" id="cd01284">
    <property type="entry name" value="Riboflavin_deaminase-reductase"/>
    <property type="match status" value="1"/>
</dbReference>
<dbReference type="EC" id="3.5.4.26" evidence="14"/>
<comment type="pathway">
    <text evidence="2 14">Cofactor biosynthesis; riboflavin biosynthesis; 5-amino-6-(D-ribitylamino)uracil from GTP: step 2/4.</text>
</comment>
<reference evidence="19 20" key="1">
    <citation type="submission" date="2017-04" db="EMBL/GenBank/DDBJ databases">
        <authorList>
            <person name="Veseli I.A."/>
            <person name="Tang C."/>
            <person name="Pombert J.-F."/>
        </authorList>
    </citation>
    <scope>NUCLEOTIDE SEQUENCE [LARGE SCALE GENOMIC DNA]</scope>
    <source>
        <strain evidence="19 20">ATCC 700373</strain>
    </source>
</reference>
<evidence type="ECO:0000256" key="15">
    <source>
        <dbReference type="PIRSR" id="PIRSR006769-1"/>
    </source>
</evidence>
<keyword evidence="11" id="KW-0511">Multifunctional enzyme</keyword>
<keyword evidence="6 14" id="KW-0686">Riboflavin biosynthesis</keyword>
<evidence type="ECO:0000256" key="5">
    <source>
        <dbReference type="ARBA" id="ARBA00007417"/>
    </source>
</evidence>
<dbReference type="PANTHER" id="PTHR38011">
    <property type="entry name" value="DIHYDROFOLATE REDUCTASE FAMILY PROTEIN (AFU_ORTHOLOGUE AFUA_8G06820)"/>
    <property type="match status" value="1"/>
</dbReference>
<dbReference type="InterPro" id="IPR024072">
    <property type="entry name" value="DHFR-like_dom_sf"/>
</dbReference>
<feature type="binding site" evidence="16">
    <location>
        <position position="202"/>
    </location>
    <ligand>
        <name>substrate</name>
    </ligand>
</feature>
<keyword evidence="14" id="KW-0378">Hydrolase</keyword>
<comment type="catalytic activity">
    <reaction evidence="13 14">
        <text>2,5-diamino-6-hydroxy-4-(5-phosphoribosylamino)-pyrimidine + H2O + H(+) = 5-amino-6-(5-phospho-D-ribosylamino)uracil + NH4(+)</text>
        <dbReference type="Rhea" id="RHEA:21868"/>
        <dbReference type="ChEBI" id="CHEBI:15377"/>
        <dbReference type="ChEBI" id="CHEBI:15378"/>
        <dbReference type="ChEBI" id="CHEBI:28938"/>
        <dbReference type="ChEBI" id="CHEBI:58453"/>
        <dbReference type="ChEBI" id="CHEBI:58614"/>
        <dbReference type="EC" id="3.5.4.26"/>
    </reaction>
</comment>
<name>A0AAC9WIS0_9STAP</name>
<comment type="similarity">
    <text evidence="4 14">In the N-terminal section; belongs to the cytidine and deoxycytidylate deaminase family.</text>
</comment>
<evidence type="ECO:0000256" key="3">
    <source>
        <dbReference type="ARBA" id="ARBA00004910"/>
    </source>
</evidence>
<feature type="binding site" evidence="16">
    <location>
        <position position="278"/>
    </location>
    <ligand>
        <name>substrate</name>
    </ligand>
</feature>
<dbReference type="GO" id="GO:0008703">
    <property type="term" value="F:5-amino-6-(5-phosphoribosylamino)uracil reductase activity"/>
    <property type="evidence" value="ECO:0007669"/>
    <property type="project" value="UniProtKB-EC"/>
</dbReference>
<evidence type="ECO:0000256" key="12">
    <source>
        <dbReference type="ARBA" id="ARBA00049861"/>
    </source>
</evidence>
<evidence type="ECO:0000256" key="10">
    <source>
        <dbReference type="ARBA" id="ARBA00023002"/>
    </source>
</evidence>
<dbReference type="InterPro" id="IPR002734">
    <property type="entry name" value="RibDG_C"/>
</dbReference>
<sequence length="347" mass="38749">MQYLEYAIQLAEMVEGQTGTNPAVGAVIVKNGRIIGIGAHLKKGEKHAEVQAIDMAGESHVKGATIYVSLEPCSHYGHTPPCAQKIIDTGISKVVYAAKDTTLKDTGHAMLRDHGVEVDYRPHPKATQLYTEFYQSKRASLPIVTVKVSASMDGKQATDDFKSQWITSKAVKKDVFQLRHRHDAILTGNGTLMHDNPSLTTRCEDGHHPAKVILSRSGRIDWQAQLFHDQTTPIYVYTENETVISPWAHVVLIRMNSVEIEAVLKDLYQKGYGRVLVEAGPNVTSQFLASYYVTNFILYVAPKLIGGQGINQFFHTEKVTPLDQLPQFEIVQTDILDTDLKLRLRRK</sequence>
<dbReference type="GO" id="GO:0008270">
    <property type="term" value="F:zinc ion binding"/>
    <property type="evidence" value="ECO:0007669"/>
    <property type="project" value="InterPro"/>
</dbReference>
<keyword evidence="7 14" id="KW-0479">Metal-binding</keyword>
<dbReference type="Gene3D" id="3.40.140.10">
    <property type="entry name" value="Cytidine Deaminase, domain 2"/>
    <property type="match status" value="1"/>
</dbReference>
<comment type="function">
    <text evidence="1 14">Converts 2,5-diamino-6-(ribosylamino)-4(3h)-pyrimidinone 5'-phosphate into 5-amino-6-(ribosylamino)-2,4(1h,3h)-pyrimidinedione 5'-phosphate.</text>
</comment>
<dbReference type="PIRSF" id="PIRSF006769">
    <property type="entry name" value="RibD"/>
    <property type="match status" value="1"/>
</dbReference>
<keyword evidence="9 14" id="KW-0521">NADP</keyword>
<feature type="binding site" evidence="16">
    <location>
        <position position="179"/>
    </location>
    <ligand>
        <name>substrate</name>
    </ligand>
</feature>
<feature type="active site" description="Proton donor" evidence="15">
    <location>
        <position position="49"/>
    </location>
</feature>
<feature type="binding site" evidence="16">
    <location>
        <position position="165"/>
    </location>
    <ligand>
        <name>NADP(+)</name>
        <dbReference type="ChEBI" id="CHEBI:58349"/>
    </ligand>
</feature>
<dbReference type="InterPro" id="IPR016192">
    <property type="entry name" value="APOBEC/CMP_deaminase_Zn-bd"/>
</dbReference>
<dbReference type="InterPro" id="IPR002125">
    <property type="entry name" value="CMP_dCMP_dom"/>
</dbReference>
<gene>
    <name evidence="19" type="ORF">B5P37_01135</name>
</gene>
<feature type="binding site" evidence="16">
    <location>
        <position position="163"/>
    </location>
    <ligand>
        <name>substrate</name>
    </ligand>
</feature>
<evidence type="ECO:0000256" key="13">
    <source>
        <dbReference type="ARBA" id="ARBA00049886"/>
    </source>
</evidence>
<proteinExistence type="inferred from homology"/>
<feature type="binding site" evidence="16">
    <location>
        <position position="195"/>
    </location>
    <ligand>
        <name>NADP(+)</name>
        <dbReference type="ChEBI" id="CHEBI:58349"/>
    </ligand>
</feature>
<evidence type="ECO:0000256" key="4">
    <source>
        <dbReference type="ARBA" id="ARBA00005259"/>
    </source>
</evidence>
<evidence type="ECO:0000256" key="2">
    <source>
        <dbReference type="ARBA" id="ARBA00004882"/>
    </source>
</evidence>
<evidence type="ECO:0000256" key="8">
    <source>
        <dbReference type="ARBA" id="ARBA00022833"/>
    </source>
</evidence>
<keyword evidence="20" id="KW-1185">Reference proteome</keyword>
<evidence type="ECO:0000256" key="17">
    <source>
        <dbReference type="PIRSR" id="PIRSR006769-3"/>
    </source>
</evidence>
<dbReference type="Gene3D" id="3.40.430.10">
    <property type="entry name" value="Dihydrofolate Reductase, subunit A"/>
    <property type="match status" value="1"/>
</dbReference>
<dbReference type="PROSITE" id="PS00903">
    <property type="entry name" value="CYT_DCMP_DEAMINASES_1"/>
    <property type="match status" value="1"/>
</dbReference>
<dbReference type="Proteomes" id="UP000242864">
    <property type="component" value="Chromosome"/>
</dbReference>
<feature type="domain" description="CMP/dCMP-type deaminase" evidence="18">
    <location>
        <begin position="1"/>
        <end position="119"/>
    </location>
</feature>
<dbReference type="Pfam" id="PF01872">
    <property type="entry name" value="RibD_C"/>
    <property type="match status" value="1"/>
</dbReference>
<dbReference type="InterPro" id="IPR004794">
    <property type="entry name" value="Eubact_RibD"/>
</dbReference>
<dbReference type="PROSITE" id="PS51747">
    <property type="entry name" value="CYT_DCMP_DEAMINASES_2"/>
    <property type="match status" value="1"/>
</dbReference>
<dbReference type="GO" id="GO:0009231">
    <property type="term" value="P:riboflavin biosynthetic process"/>
    <property type="evidence" value="ECO:0007669"/>
    <property type="project" value="UniProtKB-KW"/>
</dbReference>
<evidence type="ECO:0000256" key="16">
    <source>
        <dbReference type="PIRSR" id="PIRSR006769-2"/>
    </source>
</evidence>
<accession>A0AAC9WIS0</accession>
<keyword evidence="8 14" id="KW-0862">Zinc</keyword>
<organism evidence="19 20">
    <name type="scientific">Staphylococcus lutrae</name>
    <dbReference type="NCBI Taxonomy" id="155085"/>
    <lineage>
        <taxon>Bacteria</taxon>
        <taxon>Bacillati</taxon>
        <taxon>Bacillota</taxon>
        <taxon>Bacilli</taxon>
        <taxon>Bacillales</taxon>
        <taxon>Staphylococcaceae</taxon>
        <taxon>Staphylococcus</taxon>
    </lineage>
</organism>
<comment type="similarity">
    <text evidence="5 14">In the C-terminal section; belongs to the HTP reductase family.</text>
</comment>
<feature type="binding site" evidence="16">
    <location>
        <position position="199"/>
    </location>
    <ligand>
        <name>NADP(+)</name>
        <dbReference type="ChEBI" id="CHEBI:58349"/>
    </ligand>
</feature>
<evidence type="ECO:0000256" key="11">
    <source>
        <dbReference type="ARBA" id="ARBA00023268"/>
    </source>
</evidence>
<evidence type="ECO:0000313" key="19">
    <source>
        <dbReference type="EMBL" id="ARJ50056.1"/>
    </source>
</evidence>
<dbReference type="AlphaFoldDB" id="A0AAC9WIS0"/>
<feature type="binding site" evidence="16">
    <location>
        <position position="191"/>
    </location>
    <ligand>
        <name>NADP(+)</name>
        <dbReference type="ChEBI" id="CHEBI:58349"/>
    </ligand>
</feature>
<dbReference type="SUPFAM" id="SSF53597">
    <property type="entry name" value="Dihydrofolate reductase-like"/>
    <property type="match status" value="1"/>
</dbReference>
<comment type="pathway">
    <text evidence="3 14">Cofactor biosynthesis; riboflavin biosynthesis; 5-amino-6-(D-ribitylamino)uracil from GTP: step 3/4.</text>
</comment>
<evidence type="ECO:0000256" key="6">
    <source>
        <dbReference type="ARBA" id="ARBA00022619"/>
    </source>
</evidence>
<dbReference type="PANTHER" id="PTHR38011:SF7">
    <property type="entry name" value="2,5-DIAMINO-6-RIBOSYLAMINO-4(3H)-PYRIMIDINONE 5'-PHOSPHATE REDUCTASE"/>
    <property type="match status" value="1"/>
</dbReference>
<dbReference type="InterPro" id="IPR016193">
    <property type="entry name" value="Cytidine_deaminase-like"/>
</dbReference>
<evidence type="ECO:0000256" key="9">
    <source>
        <dbReference type="ARBA" id="ARBA00022857"/>
    </source>
</evidence>
<dbReference type="KEGG" id="slz:B5P37_01135"/>
<feature type="binding site" evidence="17">
    <location>
        <position position="47"/>
    </location>
    <ligand>
        <name>Zn(2+)</name>
        <dbReference type="ChEBI" id="CHEBI:29105"/>
        <note>catalytic</note>
    </ligand>
</feature>
<protein>
    <recommendedName>
        <fullName evidence="14">Riboflavin biosynthesis protein RibD</fullName>
    </recommendedName>
    <domain>
        <recommendedName>
            <fullName evidence="14">Diaminohydroxyphosphoribosylaminopyrimidine deaminase</fullName>
            <shortName evidence="14">DRAP deaminase</shortName>
            <ecNumber evidence="14">3.5.4.26</ecNumber>
        </recommendedName>
        <alternativeName>
            <fullName evidence="14">Riboflavin-specific deaminase</fullName>
        </alternativeName>
    </domain>
    <domain>
        <recommendedName>
            <fullName evidence="14">5-amino-6-(5-phosphoribosylamino)uracil reductase</fullName>
            <ecNumber evidence="14">1.1.1.193</ecNumber>
        </recommendedName>
        <alternativeName>
            <fullName evidence="14">HTP reductase</fullName>
        </alternativeName>
    </domain>
</protein>
<comment type="catalytic activity">
    <reaction evidence="12 14">
        <text>5-amino-6-(5-phospho-D-ribitylamino)uracil + NADP(+) = 5-amino-6-(5-phospho-D-ribosylamino)uracil + NADPH + H(+)</text>
        <dbReference type="Rhea" id="RHEA:17845"/>
        <dbReference type="ChEBI" id="CHEBI:15378"/>
        <dbReference type="ChEBI" id="CHEBI:57783"/>
        <dbReference type="ChEBI" id="CHEBI:58349"/>
        <dbReference type="ChEBI" id="CHEBI:58421"/>
        <dbReference type="ChEBI" id="CHEBI:58453"/>
        <dbReference type="EC" id="1.1.1.193"/>
    </reaction>
</comment>
<dbReference type="Pfam" id="PF00383">
    <property type="entry name" value="dCMP_cyt_deam_1"/>
    <property type="match status" value="1"/>
</dbReference>
<evidence type="ECO:0000256" key="7">
    <source>
        <dbReference type="ARBA" id="ARBA00022723"/>
    </source>
</evidence>
<dbReference type="NCBIfam" id="TIGR00326">
    <property type="entry name" value="eubact_ribD"/>
    <property type="match status" value="1"/>
</dbReference>
<evidence type="ECO:0000256" key="14">
    <source>
        <dbReference type="PIRNR" id="PIRNR006769"/>
    </source>
</evidence>
<evidence type="ECO:0000313" key="20">
    <source>
        <dbReference type="Proteomes" id="UP000242864"/>
    </source>
</evidence>
<keyword evidence="10 14" id="KW-0560">Oxidoreductase</keyword>
<feature type="binding site" evidence="17">
    <location>
        <position position="73"/>
    </location>
    <ligand>
        <name>Zn(2+)</name>
        <dbReference type="ChEBI" id="CHEBI:29105"/>
        <note>catalytic</note>
    </ligand>
</feature>
<dbReference type="EMBL" id="CP020773">
    <property type="protein sequence ID" value="ARJ50056.1"/>
    <property type="molecule type" value="Genomic_DNA"/>
</dbReference>
<dbReference type="RefSeq" id="WP_085236303.1">
    <property type="nucleotide sequence ID" value="NZ_CP020773.1"/>
</dbReference>
<evidence type="ECO:0000259" key="18">
    <source>
        <dbReference type="PROSITE" id="PS51747"/>
    </source>
</evidence>
<dbReference type="GO" id="GO:0008835">
    <property type="term" value="F:diaminohydroxyphosphoribosylaminopyrimidine deaminase activity"/>
    <property type="evidence" value="ECO:0007669"/>
    <property type="project" value="UniProtKB-EC"/>
</dbReference>
<evidence type="ECO:0000256" key="1">
    <source>
        <dbReference type="ARBA" id="ARBA00002151"/>
    </source>
</evidence>
<dbReference type="SUPFAM" id="SSF53927">
    <property type="entry name" value="Cytidine deaminase-like"/>
    <property type="match status" value="1"/>
</dbReference>
<feature type="binding site" evidence="17">
    <location>
        <position position="82"/>
    </location>
    <ligand>
        <name>Zn(2+)</name>
        <dbReference type="ChEBI" id="CHEBI:29105"/>
        <note>catalytic</note>
    </ligand>
</feature>
<dbReference type="InterPro" id="IPR050765">
    <property type="entry name" value="Riboflavin_Biosynth_HTPR"/>
</dbReference>
<comment type="cofactor">
    <cofactor evidence="14 17">
        <name>Zn(2+)</name>
        <dbReference type="ChEBI" id="CHEBI:29105"/>
    </cofactor>
    <text evidence="14 17">Binds 1 zinc ion.</text>
</comment>
<dbReference type="EC" id="1.1.1.193" evidence="14"/>